<feature type="compositionally biased region" description="Low complexity" evidence="4">
    <location>
        <begin position="204"/>
        <end position="346"/>
    </location>
</feature>
<dbReference type="Gene3D" id="3.40.33.10">
    <property type="entry name" value="CAP"/>
    <property type="match status" value="1"/>
</dbReference>
<dbReference type="Pfam" id="PF00059">
    <property type="entry name" value="Lectin_C"/>
    <property type="match status" value="1"/>
</dbReference>
<name>A0A6P8H780_ACTTE</name>
<evidence type="ECO:0000256" key="4">
    <source>
        <dbReference type="SAM" id="MobiDB-lite"/>
    </source>
</evidence>
<protein>
    <submittedName>
        <fullName evidence="9">Mucin-5AC-like</fullName>
    </submittedName>
</protein>
<keyword evidence="8" id="KW-1185">Reference proteome</keyword>
<organism evidence="8 9">
    <name type="scientific">Actinia tenebrosa</name>
    <name type="common">Australian red waratah sea anemone</name>
    <dbReference type="NCBI Taxonomy" id="6105"/>
    <lineage>
        <taxon>Eukaryota</taxon>
        <taxon>Metazoa</taxon>
        <taxon>Cnidaria</taxon>
        <taxon>Anthozoa</taxon>
        <taxon>Hexacorallia</taxon>
        <taxon>Actiniaria</taxon>
        <taxon>Actiniidae</taxon>
        <taxon>Actinia</taxon>
    </lineage>
</organism>
<evidence type="ECO:0000256" key="1">
    <source>
        <dbReference type="ARBA" id="ARBA00022734"/>
    </source>
</evidence>
<evidence type="ECO:0000256" key="2">
    <source>
        <dbReference type="ARBA" id="ARBA00023157"/>
    </source>
</evidence>
<keyword evidence="1" id="KW-0430">Lectin</keyword>
<evidence type="ECO:0000256" key="5">
    <source>
        <dbReference type="SAM" id="SignalP"/>
    </source>
</evidence>
<gene>
    <name evidence="9" type="primary">LOC116289460</name>
</gene>
<dbReference type="RefSeq" id="XP_031552264.1">
    <property type="nucleotide sequence ID" value="XM_031696404.1"/>
</dbReference>
<keyword evidence="5" id="KW-0732">Signal</keyword>
<dbReference type="GO" id="GO:0030246">
    <property type="term" value="F:carbohydrate binding"/>
    <property type="evidence" value="ECO:0007669"/>
    <property type="project" value="UniProtKB-KW"/>
</dbReference>
<dbReference type="SUPFAM" id="SSF56436">
    <property type="entry name" value="C-type lectin-like"/>
    <property type="match status" value="1"/>
</dbReference>
<dbReference type="Pfam" id="PF01477">
    <property type="entry name" value="PLAT"/>
    <property type="match status" value="1"/>
</dbReference>
<dbReference type="Pfam" id="PF00188">
    <property type="entry name" value="CAP"/>
    <property type="match status" value="1"/>
</dbReference>
<evidence type="ECO:0000313" key="8">
    <source>
        <dbReference type="Proteomes" id="UP000515163"/>
    </source>
</evidence>
<dbReference type="CDD" id="cd00037">
    <property type="entry name" value="CLECT"/>
    <property type="match status" value="1"/>
</dbReference>
<dbReference type="InterPro" id="IPR036392">
    <property type="entry name" value="PLAT/LH2_dom_sf"/>
</dbReference>
<feature type="domain" description="PLAT" evidence="7">
    <location>
        <begin position="27"/>
        <end position="143"/>
    </location>
</feature>
<dbReference type="OrthoDB" id="5984304at2759"/>
<dbReference type="SMART" id="SM00034">
    <property type="entry name" value="CLECT"/>
    <property type="match status" value="1"/>
</dbReference>
<dbReference type="PANTHER" id="PTHR22799">
    <property type="entry name" value="TETRANECTIN-RELATED"/>
    <property type="match status" value="1"/>
</dbReference>
<feature type="compositionally biased region" description="Polar residues" evidence="4">
    <location>
        <begin position="566"/>
        <end position="591"/>
    </location>
</feature>
<dbReference type="Proteomes" id="UP000515163">
    <property type="component" value="Unplaced"/>
</dbReference>
<dbReference type="InterPro" id="IPR016186">
    <property type="entry name" value="C-type_lectin-like/link_sf"/>
</dbReference>
<dbReference type="KEGG" id="aten:116289460"/>
<feature type="compositionally biased region" description="Polar residues" evidence="4">
    <location>
        <begin position="347"/>
        <end position="357"/>
    </location>
</feature>
<feature type="compositionally biased region" description="Low complexity" evidence="4">
    <location>
        <begin position="389"/>
        <end position="460"/>
    </location>
</feature>
<dbReference type="PANTHER" id="PTHR22799:SF6">
    <property type="entry name" value="C-TYPE LECTIN DOMAIN FAMILY 4 MEMBER M-LIKE"/>
    <property type="match status" value="1"/>
</dbReference>
<evidence type="ECO:0000259" key="7">
    <source>
        <dbReference type="PROSITE" id="PS50095"/>
    </source>
</evidence>
<proteinExistence type="predicted"/>
<dbReference type="GeneID" id="116289460"/>
<dbReference type="SUPFAM" id="SSF49723">
    <property type="entry name" value="Lipase/lipooxygenase domain (PLAT/LH2 domain)"/>
    <property type="match status" value="1"/>
</dbReference>
<evidence type="ECO:0000259" key="6">
    <source>
        <dbReference type="PROSITE" id="PS50041"/>
    </source>
</evidence>
<reference evidence="9" key="1">
    <citation type="submission" date="2025-08" db="UniProtKB">
        <authorList>
            <consortium name="RefSeq"/>
        </authorList>
    </citation>
    <scope>IDENTIFICATION</scope>
    <source>
        <tissue evidence="9">Tentacle</tissue>
    </source>
</reference>
<dbReference type="Gene3D" id="3.10.100.10">
    <property type="entry name" value="Mannose-Binding Protein A, subunit A"/>
    <property type="match status" value="1"/>
</dbReference>
<feature type="compositionally biased region" description="Low complexity" evidence="4">
    <location>
        <begin position="362"/>
        <end position="379"/>
    </location>
</feature>
<feature type="domain" description="C-type lectin" evidence="6">
    <location>
        <begin position="793"/>
        <end position="910"/>
    </location>
</feature>
<dbReference type="InterPro" id="IPR035940">
    <property type="entry name" value="CAP_sf"/>
</dbReference>
<dbReference type="InterPro" id="IPR016187">
    <property type="entry name" value="CTDL_fold"/>
</dbReference>
<feature type="compositionally biased region" description="Low complexity" evidence="4">
    <location>
        <begin position="479"/>
        <end position="557"/>
    </location>
</feature>
<dbReference type="InterPro" id="IPR051663">
    <property type="entry name" value="CLec_Tetranectin-domain"/>
</dbReference>
<dbReference type="Gene3D" id="2.60.60.20">
    <property type="entry name" value="PLAT/LH2 domain"/>
    <property type="match status" value="1"/>
</dbReference>
<evidence type="ECO:0000256" key="3">
    <source>
        <dbReference type="PROSITE-ProRule" id="PRU00152"/>
    </source>
</evidence>
<keyword evidence="2" id="KW-1015">Disulfide bond</keyword>
<dbReference type="InterPro" id="IPR014044">
    <property type="entry name" value="CAP_dom"/>
</dbReference>
<dbReference type="PROSITE" id="PS50095">
    <property type="entry name" value="PLAT"/>
    <property type="match status" value="1"/>
</dbReference>
<sequence length="1165" mass="119974">MSCWVTLILIGCLMFFDGGQSTITPKTAYLVRVTTSPQVNAEPATSDQVFIKLSGDKGATAFKELKRVVKSFDKGSESEFSIIATDVGKITEITVNKTATGPREAWKLKQLTIKDSKGTIYEFTCKCWISKNSGLQRTLKPNKVIPPTSTPTQGKPTTPSSSSSVSSGSSAPSASVTPTSGNTATPTNKEESTKGIAESTVVIGATSTKPTTSAGTATGPTSSQPSGSASTSSVGSTSLKSTASTSSGSTSKPSTSTSPTSAAPSGSSTSGSTSAKPSGPTSKQTSSSASSSASVSGATSKPTSATSTVSKPPTPASKPTASTSPTSVKPSGSSSVKPSGIPSSKPTSSAGPTSEKVTASIGASTAPTSMPTSTAGPTSEASTNSISQKPSAGSSKPTAPTSTSPTSAKPSGPSSSAKPSGPSTSAKPSGPTSAKPSGPSTSTKPSGPSTSAKPSGPTSAKPSGSTSAKPSGPTSAKTSGPTSAKPSGSSSAKPSGLSSAKTTTVMPPSQSTAKSSSPASAKPSGSTSAKPTSAKPSGPSSPTSSGSSTAKPSGPTTAKPFGPTTAKPSGPTTAKPSGPTTAKPSGPTSAKPSGPSRPTTSGSSPTAASPTPSTAATSGNTSSIPTTSTTPAQEHAAFMNDLLLEMNVIRLLHGAGPLLLEKNMSQAAQKEADKLFKRQTVNNETETTYGISTCNLAGSAPGKNEAKQCVSSWYQTVKDFDWPTPKVTAKSALFARLVWKPTTHVGIGVSSTNVVVYFDPPSNEMESAKDNISPVTELSDGTSQECPEGFRMSGKSCFKLNPVPLTWAKAIEHCAHHGATLASLQSQEENMFITGMVSGLQNTSEAWLGFNDRIVESRYQWVDGSVVRFHQFLQTEPTGIGENCIALKDTKNESGWEDRKCTDVLPSICRRPAEGPITYKITFLIEVGIDVQGASKKTVILPAGDKDHATMIKEKLNSTSSKQPIEFVGESTQIGPDGGTYYSVFVKIPPGSNPNVVQPLEDYLDSHNNHIYPGSKDKVFIASVTANDPANGMCYSTCITSCSNQCSPMCCSGTFIMNPSSRTQAPPYQQQTQVYIHPNSYPYSSSSSYSHPYLPNYPYSSPSAQQNSLSSTNPYMAPSTMGCVRACSKITKNDFCPPYCPKRCCRARLFRPRFFQPRLVIRPRF</sequence>
<feature type="compositionally biased region" description="Polar residues" evidence="4">
    <location>
        <begin position="461"/>
        <end position="478"/>
    </location>
</feature>
<dbReference type="SMART" id="SM00198">
    <property type="entry name" value="SCP"/>
    <property type="match status" value="1"/>
</dbReference>
<accession>A0A6P8H780</accession>
<dbReference type="SUPFAM" id="SSF55797">
    <property type="entry name" value="PR-1-like"/>
    <property type="match status" value="1"/>
</dbReference>
<feature type="compositionally biased region" description="Low complexity" evidence="4">
    <location>
        <begin position="146"/>
        <end position="180"/>
    </location>
</feature>
<feature type="chain" id="PRO_5028385177" evidence="5">
    <location>
        <begin position="22"/>
        <end position="1165"/>
    </location>
</feature>
<dbReference type="PROSITE" id="PS50041">
    <property type="entry name" value="C_TYPE_LECTIN_2"/>
    <property type="match status" value="1"/>
</dbReference>
<dbReference type="InterPro" id="IPR001304">
    <property type="entry name" value="C-type_lectin-like"/>
</dbReference>
<dbReference type="InterPro" id="IPR001024">
    <property type="entry name" value="PLAT/LH2_dom"/>
</dbReference>
<dbReference type="InParanoid" id="A0A6P8H780"/>
<dbReference type="InterPro" id="IPR018378">
    <property type="entry name" value="C-type_lectin_CS"/>
</dbReference>
<feature type="region of interest" description="Disordered" evidence="4">
    <location>
        <begin position="138"/>
        <end position="630"/>
    </location>
</feature>
<evidence type="ECO:0000313" key="9">
    <source>
        <dbReference type="RefSeq" id="XP_031552264.1"/>
    </source>
</evidence>
<comment type="caution">
    <text evidence="3">Lacks conserved residue(s) required for the propagation of feature annotation.</text>
</comment>
<dbReference type="PROSITE" id="PS00615">
    <property type="entry name" value="C_TYPE_LECTIN_1"/>
    <property type="match status" value="1"/>
</dbReference>
<feature type="signal peptide" evidence="5">
    <location>
        <begin position="1"/>
        <end position="21"/>
    </location>
</feature>
<dbReference type="AlphaFoldDB" id="A0A6P8H780"/>
<feature type="compositionally biased region" description="Low complexity" evidence="4">
    <location>
        <begin position="592"/>
        <end position="630"/>
    </location>
</feature>
<dbReference type="SMART" id="SM00308">
    <property type="entry name" value="LH2"/>
    <property type="match status" value="1"/>
</dbReference>